<name>J3LT65_ORYBR</name>
<keyword evidence="2" id="KW-1185">Reference proteome</keyword>
<dbReference type="Proteomes" id="UP000006038">
    <property type="component" value="Chromosome 3"/>
</dbReference>
<evidence type="ECO:0000313" key="2">
    <source>
        <dbReference type="Proteomes" id="UP000006038"/>
    </source>
</evidence>
<protein>
    <submittedName>
        <fullName evidence="1">Uncharacterized protein</fullName>
    </submittedName>
</protein>
<reference evidence="1" key="1">
    <citation type="journal article" date="2013" name="Nat. Commun.">
        <title>Whole-genome sequencing of Oryza brachyantha reveals mechanisms underlying Oryza genome evolution.</title>
        <authorList>
            <person name="Chen J."/>
            <person name="Huang Q."/>
            <person name="Gao D."/>
            <person name="Wang J."/>
            <person name="Lang Y."/>
            <person name="Liu T."/>
            <person name="Li B."/>
            <person name="Bai Z."/>
            <person name="Luis Goicoechea J."/>
            <person name="Liang C."/>
            <person name="Chen C."/>
            <person name="Zhang W."/>
            <person name="Sun S."/>
            <person name="Liao Y."/>
            <person name="Zhang X."/>
            <person name="Yang L."/>
            <person name="Song C."/>
            <person name="Wang M."/>
            <person name="Shi J."/>
            <person name="Liu G."/>
            <person name="Liu J."/>
            <person name="Zhou H."/>
            <person name="Zhou W."/>
            <person name="Yu Q."/>
            <person name="An N."/>
            <person name="Chen Y."/>
            <person name="Cai Q."/>
            <person name="Wang B."/>
            <person name="Liu B."/>
            <person name="Min J."/>
            <person name="Huang Y."/>
            <person name="Wu H."/>
            <person name="Li Z."/>
            <person name="Zhang Y."/>
            <person name="Yin Y."/>
            <person name="Song W."/>
            <person name="Jiang J."/>
            <person name="Jackson S.A."/>
            <person name="Wing R.A."/>
            <person name="Wang J."/>
            <person name="Chen M."/>
        </authorList>
    </citation>
    <scope>NUCLEOTIDE SEQUENCE [LARGE SCALE GENOMIC DNA]</scope>
    <source>
        <strain evidence="1">cv. IRGC 101232</strain>
    </source>
</reference>
<accession>J3LT65</accession>
<dbReference type="HOGENOM" id="CLU_2744065_0_0_1"/>
<reference evidence="1" key="2">
    <citation type="submission" date="2013-04" db="UniProtKB">
        <authorList>
            <consortium name="EnsemblPlants"/>
        </authorList>
    </citation>
    <scope>IDENTIFICATION</scope>
</reference>
<proteinExistence type="predicted"/>
<dbReference type="EnsemblPlants" id="OB03G42410.1">
    <property type="protein sequence ID" value="OB03G42410.1"/>
    <property type="gene ID" value="OB03G42410"/>
</dbReference>
<organism evidence="1">
    <name type="scientific">Oryza brachyantha</name>
    <name type="common">malo sina</name>
    <dbReference type="NCBI Taxonomy" id="4533"/>
    <lineage>
        <taxon>Eukaryota</taxon>
        <taxon>Viridiplantae</taxon>
        <taxon>Streptophyta</taxon>
        <taxon>Embryophyta</taxon>
        <taxon>Tracheophyta</taxon>
        <taxon>Spermatophyta</taxon>
        <taxon>Magnoliopsida</taxon>
        <taxon>Liliopsida</taxon>
        <taxon>Poales</taxon>
        <taxon>Poaceae</taxon>
        <taxon>BOP clade</taxon>
        <taxon>Oryzoideae</taxon>
        <taxon>Oryzeae</taxon>
        <taxon>Oryzinae</taxon>
        <taxon>Oryza</taxon>
    </lineage>
</organism>
<dbReference type="Gramene" id="OB03G42410.1">
    <property type="protein sequence ID" value="OB03G42410.1"/>
    <property type="gene ID" value="OB03G42410"/>
</dbReference>
<sequence length="71" mass="8114">MLANTLPIVNLQAHKDSSQKNIVEVRTHVLLFYTQYCQDSCKPAFILLKVDCQGCHWVIGVYIYMVIQVDG</sequence>
<dbReference type="AlphaFoldDB" id="J3LT65"/>
<evidence type="ECO:0000313" key="1">
    <source>
        <dbReference type="EnsemblPlants" id="OB03G42410.1"/>
    </source>
</evidence>